<organism evidence="2 3">
    <name type="scientific">Meganyctiphanes norvegica</name>
    <name type="common">Northern krill</name>
    <name type="synonym">Thysanopoda norvegica</name>
    <dbReference type="NCBI Taxonomy" id="48144"/>
    <lineage>
        <taxon>Eukaryota</taxon>
        <taxon>Metazoa</taxon>
        <taxon>Ecdysozoa</taxon>
        <taxon>Arthropoda</taxon>
        <taxon>Crustacea</taxon>
        <taxon>Multicrustacea</taxon>
        <taxon>Malacostraca</taxon>
        <taxon>Eumalacostraca</taxon>
        <taxon>Eucarida</taxon>
        <taxon>Euphausiacea</taxon>
        <taxon>Euphausiidae</taxon>
        <taxon>Meganyctiphanes</taxon>
    </lineage>
</organism>
<evidence type="ECO:0000313" key="2">
    <source>
        <dbReference type="EMBL" id="CAL4259009.1"/>
    </source>
</evidence>
<keyword evidence="3" id="KW-1185">Reference proteome</keyword>
<evidence type="ECO:0000313" key="3">
    <source>
        <dbReference type="Proteomes" id="UP001497623"/>
    </source>
</evidence>
<sequence>MMMMVALTVYLLRLFATETNTLCLLTDVAKLKQGTDANVPVKIIQQGKKSISNQVSSIYCKQHIWPLRSTSGHMIGRFLYVFWTKVLRHEHTTIQYEQQLLEIFQVIKPNM</sequence>
<dbReference type="Proteomes" id="UP001497623">
    <property type="component" value="Unassembled WGS sequence"/>
</dbReference>
<accession>A0AAV2SXH4</accession>
<comment type="caution">
    <text evidence="2">The sequence shown here is derived from an EMBL/GenBank/DDBJ whole genome shotgun (WGS) entry which is preliminary data.</text>
</comment>
<feature type="signal peptide" evidence="1">
    <location>
        <begin position="1"/>
        <end position="21"/>
    </location>
</feature>
<reference evidence="2 3" key="1">
    <citation type="submission" date="2024-05" db="EMBL/GenBank/DDBJ databases">
        <authorList>
            <person name="Wallberg A."/>
        </authorList>
    </citation>
    <scope>NUCLEOTIDE SEQUENCE [LARGE SCALE GENOMIC DNA]</scope>
</reference>
<protein>
    <recommendedName>
        <fullName evidence="4">Secreted protein</fullName>
    </recommendedName>
</protein>
<proteinExistence type="predicted"/>
<evidence type="ECO:0008006" key="4">
    <source>
        <dbReference type="Google" id="ProtNLM"/>
    </source>
</evidence>
<gene>
    <name evidence="2" type="ORF">MNOR_LOCUS42142</name>
</gene>
<dbReference type="AlphaFoldDB" id="A0AAV2SXH4"/>
<keyword evidence="1" id="KW-0732">Signal</keyword>
<evidence type="ECO:0000256" key="1">
    <source>
        <dbReference type="SAM" id="SignalP"/>
    </source>
</evidence>
<dbReference type="EMBL" id="CAXKWB010203770">
    <property type="protein sequence ID" value="CAL4259009.1"/>
    <property type="molecule type" value="Genomic_DNA"/>
</dbReference>
<feature type="non-terminal residue" evidence="2">
    <location>
        <position position="111"/>
    </location>
</feature>
<feature type="chain" id="PRO_5043763575" description="Secreted protein" evidence="1">
    <location>
        <begin position="22"/>
        <end position="111"/>
    </location>
</feature>
<name>A0AAV2SXH4_MEGNR</name>